<dbReference type="InterPro" id="IPR000421">
    <property type="entry name" value="FA58C"/>
</dbReference>
<evidence type="ECO:0000313" key="3">
    <source>
        <dbReference type="Proteomes" id="UP001470230"/>
    </source>
</evidence>
<dbReference type="EMBL" id="JAPFFF010000039">
    <property type="protein sequence ID" value="KAK8842191.1"/>
    <property type="molecule type" value="Genomic_DNA"/>
</dbReference>
<dbReference type="InterPro" id="IPR008979">
    <property type="entry name" value="Galactose-bd-like_sf"/>
</dbReference>
<proteinExistence type="predicted"/>
<dbReference type="Gene3D" id="2.60.120.260">
    <property type="entry name" value="Galactose-binding domain-like"/>
    <property type="match status" value="1"/>
</dbReference>
<protein>
    <recommendedName>
        <fullName evidence="1">F5/8 type C domain-containing protein</fullName>
    </recommendedName>
</protein>
<evidence type="ECO:0000259" key="1">
    <source>
        <dbReference type="Pfam" id="PF00754"/>
    </source>
</evidence>
<reference evidence="2 3" key="1">
    <citation type="submission" date="2024-04" db="EMBL/GenBank/DDBJ databases">
        <title>Tritrichomonas musculus Genome.</title>
        <authorList>
            <person name="Alves-Ferreira E."/>
            <person name="Grigg M."/>
            <person name="Lorenzi H."/>
            <person name="Galac M."/>
        </authorList>
    </citation>
    <scope>NUCLEOTIDE SEQUENCE [LARGE SCALE GENOMIC DNA]</scope>
    <source>
        <strain evidence="2 3">EAF2021</strain>
    </source>
</reference>
<accession>A0ABR2H8C8</accession>
<feature type="domain" description="F5/8 type C" evidence="1">
    <location>
        <begin position="296"/>
        <end position="408"/>
    </location>
</feature>
<comment type="caution">
    <text evidence="2">The sequence shown here is derived from an EMBL/GenBank/DDBJ whole genome shotgun (WGS) entry which is preliminary data.</text>
</comment>
<organism evidence="2 3">
    <name type="scientific">Tritrichomonas musculus</name>
    <dbReference type="NCBI Taxonomy" id="1915356"/>
    <lineage>
        <taxon>Eukaryota</taxon>
        <taxon>Metamonada</taxon>
        <taxon>Parabasalia</taxon>
        <taxon>Tritrichomonadida</taxon>
        <taxon>Tritrichomonadidae</taxon>
        <taxon>Tritrichomonas</taxon>
    </lineage>
</organism>
<sequence>MEEISKLHLSSNCIIKFPLQAYCNDFSFIVNGEEYKTSRIISDLLSPKICQIHSIDPTFNQIFINTEKKGDFSLILKLINFKDISIPNNQIDFFYEIIEWLGNEFYDFKTPDESAKITDDNIFSLIKKHGKFSKFFSKNLSAEIEYIASHFFEICINHKEDLASLDEQILSKIFCHSNLKLKDEDQFLTFANDLYQTNTKFSFLYKFVIFSNVSSESITEFINIFDYNDIDSNIWHSISSRLIEKVQFQGEESTRYIEQSKQNIFEYKEGKEFNGIIRFLTNKFGKNISDCDVVKVTSNYPSKSSPPKNLLDFDQDNLFLSDTGKKPYTWICYDFKNYEIQISGYSIKSGPAGGYVKSWVIEISNDGENWFKIDEQSNYSGLNEPNSIKTFDVHSSSFARFCRFRHTGEYYVIGNCIRIHSIEFYGSIKEII</sequence>
<keyword evidence="3" id="KW-1185">Reference proteome</keyword>
<name>A0ABR2H8C8_9EUKA</name>
<dbReference type="Proteomes" id="UP001470230">
    <property type="component" value="Unassembled WGS sequence"/>
</dbReference>
<dbReference type="Pfam" id="PF00754">
    <property type="entry name" value="F5_F8_type_C"/>
    <property type="match status" value="1"/>
</dbReference>
<evidence type="ECO:0000313" key="2">
    <source>
        <dbReference type="EMBL" id="KAK8842191.1"/>
    </source>
</evidence>
<gene>
    <name evidence="2" type="ORF">M9Y10_026422</name>
</gene>
<dbReference type="SUPFAM" id="SSF49785">
    <property type="entry name" value="Galactose-binding domain-like"/>
    <property type="match status" value="1"/>
</dbReference>